<name>A0A0I9N412_BRUMA</name>
<dbReference type="InterPro" id="IPR033438">
    <property type="entry name" value="MOLO1"/>
</dbReference>
<proteinExistence type="predicted"/>
<evidence type="ECO:0000313" key="4">
    <source>
        <dbReference type="EMBL" id="VIO89244.1"/>
    </source>
</evidence>
<reference evidence="3" key="2">
    <citation type="submission" date="2012-12" db="EMBL/GenBank/DDBJ databases">
        <authorList>
            <person name="Gao Y.W."/>
            <person name="Fan S.T."/>
            <person name="Sun H.T."/>
            <person name="Wang Z."/>
            <person name="Gao X.L."/>
            <person name="Li Y.G."/>
            <person name="Wang T.C."/>
            <person name="Zhang K."/>
            <person name="Xu W.W."/>
            <person name="Yu Z.J."/>
            <person name="Xia X.Z."/>
        </authorList>
    </citation>
    <scope>NUCLEOTIDE SEQUENCE</scope>
    <source>
        <strain evidence="3">FR3</strain>
    </source>
</reference>
<dbReference type="WormBase" id="Bm8928">
    <property type="protein sequence ID" value="BM48597"/>
    <property type="gene ID" value="WBGene00229189"/>
</dbReference>
<feature type="signal peptide" evidence="2">
    <location>
        <begin position="1"/>
        <end position="29"/>
    </location>
</feature>
<dbReference type="RefSeq" id="XP_042931395.1">
    <property type="nucleotide sequence ID" value="XM_043075461.1"/>
</dbReference>
<evidence type="ECO:0000313" key="3">
    <source>
        <dbReference type="EMBL" id="CTP80863.1"/>
    </source>
</evidence>
<dbReference type="GeneID" id="6097695"/>
<keyword evidence="1" id="KW-0472">Membrane</keyword>
<dbReference type="AlphaFoldDB" id="A0A0I9N412"/>
<dbReference type="PANTHER" id="PTHR33748:SF1">
    <property type="entry name" value="TPM_PHOSPHATASE DOMAIN-CONTAINING PROTEIN"/>
    <property type="match status" value="1"/>
</dbReference>
<reference evidence="3" key="1">
    <citation type="journal article" date="2007" name="Science">
        <title>Draft genome of the filarial nematode parasite Brugia malayi.</title>
        <authorList>
            <person name="Ghedin E."/>
            <person name="Wang S."/>
            <person name="Spiro D."/>
            <person name="Caler E."/>
            <person name="Zhao Q."/>
            <person name="Crabtree J."/>
            <person name="Allen J.E."/>
            <person name="Delcher A.L."/>
            <person name="Guiliano D.B."/>
            <person name="Miranda-Saavedra D."/>
            <person name="Angiuoli S.V."/>
            <person name="Creasy T."/>
            <person name="Amedeo P."/>
            <person name="Haas B."/>
            <person name="El-Sayed N.M."/>
            <person name="Wortman J.R."/>
            <person name="Feldblyum T."/>
            <person name="Tallon L."/>
            <person name="Schatz M."/>
            <person name="Shumway M."/>
            <person name="Koo H."/>
            <person name="Salzberg S.L."/>
            <person name="Schobel S."/>
            <person name="Pertea M."/>
            <person name="Pop M."/>
            <person name="White O."/>
            <person name="Barton G.J."/>
            <person name="Carlow C.K."/>
            <person name="Crawford M.J."/>
            <person name="Daub J."/>
            <person name="Dimmic M.W."/>
            <person name="Estes C.F."/>
            <person name="Foster J.M."/>
            <person name="Ganatra M."/>
            <person name="Gregory W.F."/>
            <person name="Johnson N.M."/>
            <person name="Jin J."/>
            <person name="Komuniecki R."/>
            <person name="Korf I."/>
            <person name="Kumar S."/>
            <person name="Laney S."/>
            <person name="Li B.W."/>
            <person name="Li W."/>
            <person name="Lindblom T.H."/>
            <person name="Lustigman S."/>
            <person name="Ma D."/>
            <person name="Maina C.V."/>
            <person name="Martin D.M."/>
            <person name="McCarter J.P."/>
            <person name="McReynolds L."/>
            <person name="Mitreva M."/>
            <person name="Nutman T.B."/>
            <person name="Parkinson J."/>
            <person name="Peregrin-Alvarez J.M."/>
            <person name="Poole C."/>
            <person name="Ren Q."/>
            <person name="Saunders L."/>
            <person name="Sluder A.E."/>
            <person name="Smith K."/>
            <person name="Stanke M."/>
            <person name="Unnasch T.R."/>
            <person name="Ware J."/>
            <person name="Wei A.D."/>
            <person name="Weil G."/>
            <person name="Williams D.J."/>
            <person name="Zhang Y."/>
            <person name="Williams S.A."/>
            <person name="Fraser-Liggett C."/>
            <person name="Slatko B."/>
            <person name="Blaxter M.L."/>
            <person name="Scott A.L."/>
        </authorList>
    </citation>
    <scope>NUCLEOTIDE SEQUENCE</scope>
    <source>
        <strain evidence="3">FR3</strain>
    </source>
</reference>
<feature type="transmembrane region" description="Helical" evidence="1">
    <location>
        <begin position="213"/>
        <end position="231"/>
    </location>
</feature>
<keyword evidence="1" id="KW-1133">Transmembrane helix</keyword>
<accession>A0A4E9F037</accession>
<dbReference type="SMR" id="A0A0I9N412"/>
<dbReference type="Pfam" id="PF17175">
    <property type="entry name" value="MOLO1"/>
    <property type="match status" value="1"/>
</dbReference>
<evidence type="ECO:0000256" key="1">
    <source>
        <dbReference type="SAM" id="Phobius"/>
    </source>
</evidence>
<dbReference type="KEGG" id="bmy:BM_BM8928"/>
<dbReference type="EMBL" id="CAAKNF010000196">
    <property type="protein sequence ID" value="VIO89244.1"/>
    <property type="molecule type" value="Genomic_DNA"/>
</dbReference>
<dbReference type="EMBL" id="LN856783">
    <property type="protein sequence ID" value="CTP80863.1"/>
    <property type="molecule type" value="Genomic_DNA"/>
</dbReference>
<dbReference type="GO" id="GO:0005892">
    <property type="term" value="C:acetylcholine-gated channel complex"/>
    <property type="evidence" value="ECO:0007669"/>
    <property type="project" value="InterPro"/>
</dbReference>
<reference evidence="4" key="3">
    <citation type="submission" date="2019-04" db="EMBL/GenBank/DDBJ databases">
        <authorList>
            <person name="Howe K."/>
            <person name="Paulini M."/>
            <person name="Williams G."/>
        </authorList>
    </citation>
    <scope>NUCLEOTIDE SEQUENCE [LARGE SCALE GENOMIC DNA]</scope>
    <source>
        <strain evidence="4">FR3</strain>
    </source>
</reference>
<gene>
    <name evidence="3 5" type="ORF">Bm8928</name>
    <name evidence="4" type="ORF">BM_BM8928</name>
    <name evidence="3" type="ORF">BM_Bm8928</name>
</gene>
<dbReference type="CTD" id="6097695"/>
<evidence type="ECO:0000256" key="2">
    <source>
        <dbReference type="SAM" id="SignalP"/>
    </source>
</evidence>
<accession>A0A0I9N412</accession>
<evidence type="ECO:0000313" key="5">
    <source>
        <dbReference type="WormBase" id="Bm8928"/>
    </source>
</evidence>
<dbReference type="PANTHER" id="PTHR33748">
    <property type="entry name" value="PROTEIN CBG04600"/>
    <property type="match status" value="1"/>
</dbReference>
<keyword evidence="2" id="KW-0732">Signal</keyword>
<dbReference type="OrthoDB" id="5793716at2759"/>
<dbReference type="InParanoid" id="A0A0I9N412"/>
<feature type="chain" id="PRO_5023893831" evidence="2">
    <location>
        <begin position="30"/>
        <end position="232"/>
    </location>
</feature>
<organism evidence="3">
    <name type="scientific">Brugia malayi</name>
    <name type="common">Filarial nematode worm</name>
    <dbReference type="NCBI Taxonomy" id="6279"/>
    <lineage>
        <taxon>Eukaryota</taxon>
        <taxon>Metazoa</taxon>
        <taxon>Ecdysozoa</taxon>
        <taxon>Nematoda</taxon>
        <taxon>Chromadorea</taxon>
        <taxon>Rhabditida</taxon>
        <taxon>Spirurina</taxon>
        <taxon>Spiruromorpha</taxon>
        <taxon>Filarioidea</taxon>
        <taxon>Onchocercidae</taxon>
        <taxon>Brugia</taxon>
    </lineage>
</organism>
<dbReference type="Gene3D" id="3.10.310.50">
    <property type="match status" value="1"/>
</dbReference>
<keyword evidence="1" id="KW-0812">Transmembrane</keyword>
<dbReference type="STRING" id="6279.A0A0I9N412"/>
<sequence>MDYIVLITSLMWHCNLLILLLLVIQFCFAQEQAVNTFPNPRTNGYSDCGLKSKGYVCDPDQQFTEQERYRLNNDLLQLSQRTSGDQSADFCTTKGVDATLFITKQGNEQLAHQLNTLWAIDEQCKKSMVFVLSTNDHNLYYAADENSPISINSFKKIIKEQQELLNEGKFTKALTTIFTNLGESIQNKQSNKKRIEINDDMRKGGTSKGITKISIFLYFMIISSTALHLLAV</sequence>
<protein>
    <submittedName>
        <fullName evidence="3">Bm8928</fullName>
    </submittedName>
</protein>
<dbReference type="OMA" id="CDPYETL"/>